<evidence type="ECO:0008006" key="3">
    <source>
        <dbReference type="Google" id="ProtNLM"/>
    </source>
</evidence>
<dbReference type="PANTHER" id="PTHR31047">
    <property type="entry name" value="MEIOTICALLY UP-REGULATED GENE 157 PROTEIN"/>
    <property type="match status" value="1"/>
</dbReference>
<keyword evidence="2" id="KW-1185">Reference proteome</keyword>
<accession>A0A1R4KFI1</accession>
<organism evidence="1 2">
    <name type="scientific">Luteococcus japonicus LSP_Lj1</name>
    <dbReference type="NCBI Taxonomy" id="1255658"/>
    <lineage>
        <taxon>Bacteria</taxon>
        <taxon>Bacillati</taxon>
        <taxon>Actinomycetota</taxon>
        <taxon>Actinomycetes</taxon>
        <taxon>Propionibacteriales</taxon>
        <taxon>Propionibacteriaceae</taxon>
        <taxon>Luteococcus</taxon>
    </lineage>
</organism>
<name>A0A1R4KFI1_9ACTN</name>
<dbReference type="PANTHER" id="PTHR31047:SF0">
    <property type="entry name" value="MEIOTICALLY UP-REGULATED GENE 157 PROTEIN"/>
    <property type="match status" value="1"/>
</dbReference>
<dbReference type="InterPro" id="IPR012341">
    <property type="entry name" value="6hp_glycosidase-like_sf"/>
</dbReference>
<dbReference type="InterPro" id="IPR008928">
    <property type="entry name" value="6-hairpin_glycosidase_sf"/>
</dbReference>
<dbReference type="GO" id="GO:0005975">
    <property type="term" value="P:carbohydrate metabolic process"/>
    <property type="evidence" value="ECO:0007669"/>
    <property type="project" value="InterPro"/>
</dbReference>
<dbReference type="SUPFAM" id="SSF48208">
    <property type="entry name" value="Six-hairpin glycosidases"/>
    <property type="match status" value="1"/>
</dbReference>
<proteinExistence type="predicted"/>
<dbReference type="Gene3D" id="1.50.10.10">
    <property type="match status" value="1"/>
</dbReference>
<evidence type="ECO:0000313" key="2">
    <source>
        <dbReference type="Proteomes" id="UP000188342"/>
    </source>
</evidence>
<reference evidence="1 2" key="1">
    <citation type="submission" date="2017-02" db="EMBL/GenBank/DDBJ databases">
        <authorList>
            <person name="Peterson S.W."/>
        </authorList>
    </citation>
    <scope>NUCLEOTIDE SEQUENCE [LARGE SCALE GENOMIC DNA]</scope>
    <source>
        <strain evidence="1 2">LSP_Lj1</strain>
    </source>
</reference>
<sequence length="446" mass="49245">MQRITSLWPRALRPGGGRRECPVPDEVRDAVEARGRRIAEATGGPGWGEMYVRLMLDTWRRTLQPGPDGVFVVTGDIPAMWLRDSAAQMRPWLGLASDCEAVAEMLRGLVRMQWRLVRHDPHANAFNHGPVGGTPHLLDNHLLARRADPWIWERKYELDSLGLPLLLAHQLQQAAGDDAHLDWGVHSGFADVVSLWRREQDHASSRYRFIRLDAVLRGRADDTLPRLGRGSHVGLTGMTWQGFRPSDDACRFGYNIPAQLLAVHVLRVGARWCDELWHDADLAAGARGLADEIEAGVAAHGMLPDGSFAYEVDGLGAVLAADDANLPSLLGLPLTSAVTMDDPRYLATRARILSSANPWWHRGKAASGIGSPHTPGNRVWPIALAVEGLTSPDRDERLRLARLLADTTAGTGRMHESFDADDPSDFTRGWFSWADMMFCELLASLT</sequence>
<dbReference type="EMBL" id="FUKQ01000051">
    <property type="protein sequence ID" value="SJN43036.1"/>
    <property type="molecule type" value="Genomic_DNA"/>
</dbReference>
<dbReference type="InterPro" id="IPR008313">
    <property type="entry name" value="GH125"/>
</dbReference>
<protein>
    <recommendedName>
        <fullName evidence="3">Metal-independent alpha-mannosidase</fullName>
    </recommendedName>
</protein>
<dbReference type="STRING" id="1255658.FM114_13965"/>
<dbReference type="AlphaFoldDB" id="A0A1R4KFI1"/>
<dbReference type="SMART" id="SM01149">
    <property type="entry name" value="DUF1237"/>
    <property type="match status" value="1"/>
</dbReference>
<gene>
    <name evidence="1" type="ORF">FM114_13965</name>
</gene>
<dbReference type="Pfam" id="PF06824">
    <property type="entry name" value="Glyco_hydro_125"/>
    <property type="match status" value="1"/>
</dbReference>
<dbReference type="RefSeq" id="WP_094765754.1">
    <property type="nucleotide sequence ID" value="NZ_FUKQ01000051.1"/>
</dbReference>
<evidence type="ECO:0000313" key="1">
    <source>
        <dbReference type="EMBL" id="SJN43036.1"/>
    </source>
</evidence>
<dbReference type="Proteomes" id="UP000188342">
    <property type="component" value="Unassembled WGS sequence"/>
</dbReference>
<dbReference type="PIRSF" id="PIRSF028846">
    <property type="entry name" value="UCP028846"/>
    <property type="match status" value="1"/>
</dbReference>
<dbReference type="OrthoDB" id="181472at2"/>